<dbReference type="Proteomes" id="UP000092582">
    <property type="component" value="Chromosome 1"/>
</dbReference>
<keyword evidence="3" id="KW-1185">Reference proteome</keyword>
<dbReference type="GO" id="GO:0008408">
    <property type="term" value="F:3'-5' exonuclease activity"/>
    <property type="evidence" value="ECO:0007669"/>
    <property type="project" value="InterPro"/>
</dbReference>
<dbReference type="EMBL" id="CP016282">
    <property type="protein sequence ID" value="ANP74500.1"/>
    <property type="molecule type" value="Genomic_DNA"/>
</dbReference>
<organism evidence="2 3">
    <name type="scientific">Cryobacterium arcticum</name>
    <dbReference type="NCBI Taxonomy" id="670052"/>
    <lineage>
        <taxon>Bacteria</taxon>
        <taxon>Bacillati</taxon>
        <taxon>Actinomycetota</taxon>
        <taxon>Actinomycetes</taxon>
        <taxon>Micrococcales</taxon>
        <taxon>Microbacteriaceae</taxon>
        <taxon>Cryobacterium</taxon>
    </lineage>
</organism>
<protein>
    <recommendedName>
        <fullName evidence="1">DNA polymerase III beta sliding clamp central domain-containing protein</fullName>
    </recommendedName>
</protein>
<dbReference type="Pfam" id="PF02767">
    <property type="entry name" value="DNA_pol3_beta_2"/>
    <property type="match status" value="1"/>
</dbReference>
<dbReference type="RefSeq" id="WP_066598422.1">
    <property type="nucleotide sequence ID" value="NZ_CP016282.1"/>
</dbReference>
<dbReference type="KEGG" id="cart:PA27867_3578"/>
<proteinExistence type="predicted"/>
<dbReference type="Gene3D" id="3.10.150.10">
    <property type="entry name" value="DNA Polymerase III, subunit A, domain 2"/>
    <property type="match status" value="1"/>
</dbReference>
<dbReference type="InterPro" id="IPR046938">
    <property type="entry name" value="DNA_clamp_sf"/>
</dbReference>
<dbReference type="STRING" id="670052.PA27867_3578"/>
<name>A0A1B1BP99_9MICO</name>
<sequence>MTAPKITRNAFTLNRDDAKRFAQAALSACTRDDLTPVLQGGLVTVDGLAVRITATDRYRVHTAAFTLEAKAKAHEFSIPRDALQWLDKNVAFHGRYNTELHRVVIATTSEGKLTISVRLFDGDDSPAVSWNGDIPKGKFPPVLTLIEKARTADAAPTASVRFDYIAKAGTLAKHMEFPPALKFTASENPNKPGPLYMAFTDNPGETPYAEAIIQPMLPTFPFRPAAKGN</sequence>
<gene>
    <name evidence="2" type="ORF">PA27867_3578</name>
</gene>
<dbReference type="GO" id="GO:0003887">
    <property type="term" value="F:DNA-directed DNA polymerase activity"/>
    <property type="evidence" value="ECO:0007669"/>
    <property type="project" value="InterPro"/>
</dbReference>
<dbReference type="AlphaFoldDB" id="A0A1B1BP99"/>
<feature type="domain" description="DNA polymerase III beta sliding clamp central" evidence="1">
    <location>
        <begin position="14"/>
        <end position="92"/>
    </location>
</feature>
<evidence type="ECO:0000259" key="1">
    <source>
        <dbReference type="Pfam" id="PF02767"/>
    </source>
</evidence>
<dbReference type="SUPFAM" id="SSF55979">
    <property type="entry name" value="DNA clamp"/>
    <property type="match status" value="1"/>
</dbReference>
<dbReference type="GO" id="GO:0006260">
    <property type="term" value="P:DNA replication"/>
    <property type="evidence" value="ECO:0007669"/>
    <property type="project" value="InterPro"/>
</dbReference>
<dbReference type="InterPro" id="IPR022637">
    <property type="entry name" value="DNA_polIII_beta_cen"/>
</dbReference>
<dbReference type="OrthoDB" id="5117865at2"/>
<dbReference type="GO" id="GO:0009360">
    <property type="term" value="C:DNA polymerase III complex"/>
    <property type="evidence" value="ECO:0007669"/>
    <property type="project" value="InterPro"/>
</dbReference>
<evidence type="ECO:0000313" key="2">
    <source>
        <dbReference type="EMBL" id="ANP74500.1"/>
    </source>
</evidence>
<evidence type="ECO:0000313" key="3">
    <source>
        <dbReference type="Proteomes" id="UP000092582"/>
    </source>
</evidence>
<accession>A0A1B1BP99</accession>
<reference evidence="2 3" key="1">
    <citation type="submission" date="2016-06" db="EMBL/GenBank/DDBJ databases">
        <title>Genome sequencing of Cryobacterium arcticum PAMC 27867.</title>
        <authorList>
            <person name="Lee J."/>
            <person name="Kim O.-S."/>
        </authorList>
    </citation>
    <scope>NUCLEOTIDE SEQUENCE [LARGE SCALE GENOMIC DNA]</scope>
    <source>
        <strain evidence="2 3">PAMC 27867</strain>
    </source>
</reference>